<sequence>MAAKRRARASAAARAPQLEAPRRAAQAPISKQQGKAAYVREPAISSRCTPVYLRRTRGVVYLRLSAINLKLMELQRHHELMEERRRAIHELELQVERTPRDVEARSKLIALLSAEPPPVPQV</sequence>
<name>A0AB34JS80_PRYPA</name>
<evidence type="ECO:0000313" key="3">
    <source>
        <dbReference type="EMBL" id="KAL1524715.1"/>
    </source>
</evidence>
<protein>
    <submittedName>
        <fullName evidence="3">Uncharacterized protein</fullName>
    </submittedName>
</protein>
<gene>
    <name evidence="3" type="ORF">AB1Y20_019599</name>
</gene>
<evidence type="ECO:0000313" key="4">
    <source>
        <dbReference type="Proteomes" id="UP001515480"/>
    </source>
</evidence>
<keyword evidence="4" id="KW-1185">Reference proteome</keyword>
<accession>A0AB34JS80</accession>
<reference evidence="3 4" key="1">
    <citation type="journal article" date="2024" name="Science">
        <title>Giant polyketide synthase enzymes in the biosynthesis of giant marine polyether toxins.</title>
        <authorList>
            <person name="Fallon T.R."/>
            <person name="Shende V.V."/>
            <person name="Wierzbicki I.H."/>
            <person name="Pendleton A.L."/>
            <person name="Watervoot N.F."/>
            <person name="Auber R.P."/>
            <person name="Gonzalez D.J."/>
            <person name="Wisecaver J.H."/>
            <person name="Moore B.S."/>
        </authorList>
    </citation>
    <scope>NUCLEOTIDE SEQUENCE [LARGE SCALE GENOMIC DNA]</scope>
    <source>
        <strain evidence="3 4">12B1</strain>
    </source>
</reference>
<feature type="region of interest" description="Disordered" evidence="2">
    <location>
        <begin position="1"/>
        <end position="32"/>
    </location>
</feature>
<proteinExistence type="predicted"/>
<comment type="caution">
    <text evidence="3">The sequence shown here is derived from an EMBL/GenBank/DDBJ whole genome shotgun (WGS) entry which is preliminary data.</text>
</comment>
<dbReference type="EMBL" id="JBGBPQ010000005">
    <property type="protein sequence ID" value="KAL1524715.1"/>
    <property type="molecule type" value="Genomic_DNA"/>
</dbReference>
<dbReference type="AlphaFoldDB" id="A0AB34JS80"/>
<evidence type="ECO:0000256" key="2">
    <source>
        <dbReference type="SAM" id="MobiDB-lite"/>
    </source>
</evidence>
<feature type="coiled-coil region" evidence="1">
    <location>
        <begin position="64"/>
        <end position="94"/>
    </location>
</feature>
<organism evidence="3 4">
    <name type="scientific">Prymnesium parvum</name>
    <name type="common">Toxic golden alga</name>
    <dbReference type="NCBI Taxonomy" id="97485"/>
    <lineage>
        <taxon>Eukaryota</taxon>
        <taxon>Haptista</taxon>
        <taxon>Haptophyta</taxon>
        <taxon>Prymnesiophyceae</taxon>
        <taxon>Prymnesiales</taxon>
        <taxon>Prymnesiaceae</taxon>
        <taxon>Prymnesium</taxon>
    </lineage>
</organism>
<evidence type="ECO:0000256" key="1">
    <source>
        <dbReference type="SAM" id="Coils"/>
    </source>
</evidence>
<keyword evidence="1" id="KW-0175">Coiled coil</keyword>
<dbReference type="Proteomes" id="UP001515480">
    <property type="component" value="Unassembled WGS sequence"/>
</dbReference>
<feature type="compositionally biased region" description="Low complexity" evidence="2">
    <location>
        <begin position="9"/>
        <end position="28"/>
    </location>
</feature>